<dbReference type="InterPro" id="IPR000182">
    <property type="entry name" value="GNAT_dom"/>
</dbReference>
<dbReference type="AlphaFoldDB" id="A0A1W1UT30"/>
<dbReference type="CDD" id="cd04301">
    <property type="entry name" value="NAT_SF"/>
    <property type="match status" value="1"/>
</dbReference>
<evidence type="ECO:0000259" key="3">
    <source>
        <dbReference type="PROSITE" id="PS51186"/>
    </source>
</evidence>
<dbReference type="RefSeq" id="WP_084443690.1">
    <property type="nucleotide sequence ID" value="NZ_FWWW01000039.1"/>
</dbReference>
<dbReference type="InterPro" id="IPR016181">
    <property type="entry name" value="Acyl_CoA_acyltransferase"/>
</dbReference>
<evidence type="ECO:0000256" key="1">
    <source>
        <dbReference type="ARBA" id="ARBA00022679"/>
    </source>
</evidence>
<dbReference type="Pfam" id="PF00583">
    <property type="entry name" value="Acetyltransf_1"/>
    <property type="match status" value="1"/>
</dbReference>
<dbReference type="Proteomes" id="UP000192266">
    <property type="component" value="Unassembled WGS sequence"/>
</dbReference>
<reference evidence="4 5" key="1">
    <citation type="submission" date="2017-04" db="EMBL/GenBank/DDBJ databases">
        <authorList>
            <person name="Afonso C.L."/>
            <person name="Miller P.J."/>
            <person name="Scott M.A."/>
            <person name="Spackman E."/>
            <person name="Goraichik I."/>
            <person name="Dimitrov K.M."/>
            <person name="Suarez D.L."/>
            <person name="Swayne D.E."/>
        </authorList>
    </citation>
    <scope>NUCLEOTIDE SEQUENCE [LARGE SCALE GENOMIC DNA]</scope>
    <source>
        <strain evidence="4 5">DSM 11622</strain>
    </source>
</reference>
<evidence type="ECO:0000313" key="4">
    <source>
        <dbReference type="EMBL" id="SMB84206.1"/>
    </source>
</evidence>
<proteinExistence type="predicted"/>
<dbReference type="PANTHER" id="PTHR43877">
    <property type="entry name" value="AMINOALKYLPHOSPHONATE N-ACETYLTRANSFERASE-RELATED-RELATED"/>
    <property type="match status" value="1"/>
</dbReference>
<dbReference type="GO" id="GO:0016747">
    <property type="term" value="F:acyltransferase activity, transferring groups other than amino-acyl groups"/>
    <property type="evidence" value="ECO:0007669"/>
    <property type="project" value="InterPro"/>
</dbReference>
<accession>A0A1W1UT30</accession>
<keyword evidence="5" id="KW-1185">Reference proteome</keyword>
<dbReference type="STRING" id="645990.SAMN00120144_0821"/>
<evidence type="ECO:0000256" key="2">
    <source>
        <dbReference type="ARBA" id="ARBA00023315"/>
    </source>
</evidence>
<dbReference type="OrthoDB" id="9796381at2"/>
<dbReference type="PROSITE" id="PS51186">
    <property type="entry name" value="GNAT"/>
    <property type="match status" value="1"/>
</dbReference>
<organism evidence="4 5">
    <name type="scientific">Hymenobacter roseosalivarius DSM 11622</name>
    <dbReference type="NCBI Taxonomy" id="645990"/>
    <lineage>
        <taxon>Bacteria</taxon>
        <taxon>Pseudomonadati</taxon>
        <taxon>Bacteroidota</taxon>
        <taxon>Cytophagia</taxon>
        <taxon>Cytophagales</taxon>
        <taxon>Hymenobacteraceae</taxon>
        <taxon>Hymenobacter</taxon>
    </lineage>
</organism>
<keyword evidence="1 4" id="KW-0808">Transferase</keyword>
<feature type="domain" description="N-acetyltransferase" evidence="3">
    <location>
        <begin position="2"/>
        <end position="175"/>
    </location>
</feature>
<sequence>MLAIRQATTSDLPGILQLISRVVPLMHAAGNYQWEASYPNEAVFRQDIDRQHLWVAELGGKVAGVAALTTDQDPEYAQADWDASLPALVTHRLAVDPAAQGQGVAVALLKQAEKLAIKQKLPVLRVDTNSENRATQQLFPKLGYRFAGEITLAFRPGLRFFCYEKKVVSLRENIPTDNKSNLSQQ</sequence>
<name>A0A1W1UT30_9BACT</name>
<protein>
    <submittedName>
        <fullName evidence="4">GCN5-related N-acetyltransferase</fullName>
    </submittedName>
</protein>
<dbReference type="Gene3D" id="3.40.630.30">
    <property type="match status" value="1"/>
</dbReference>
<evidence type="ECO:0000313" key="5">
    <source>
        <dbReference type="Proteomes" id="UP000192266"/>
    </source>
</evidence>
<dbReference type="SUPFAM" id="SSF55729">
    <property type="entry name" value="Acyl-CoA N-acyltransferases (Nat)"/>
    <property type="match status" value="1"/>
</dbReference>
<dbReference type="InterPro" id="IPR050832">
    <property type="entry name" value="Bact_Acetyltransf"/>
</dbReference>
<dbReference type="EMBL" id="FWWW01000039">
    <property type="protein sequence ID" value="SMB84206.1"/>
    <property type="molecule type" value="Genomic_DNA"/>
</dbReference>
<keyword evidence="2" id="KW-0012">Acyltransferase</keyword>
<gene>
    <name evidence="4" type="ORF">SAMN00120144_0821</name>
</gene>